<dbReference type="Gene3D" id="3.40.710.10">
    <property type="entry name" value="DD-peptidase/beta-lactamase superfamily"/>
    <property type="match status" value="1"/>
</dbReference>
<feature type="region of interest" description="Disordered" evidence="1">
    <location>
        <begin position="1"/>
        <end position="39"/>
    </location>
</feature>
<reference evidence="4" key="1">
    <citation type="submission" date="2018-07" db="EMBL/GenBank/DDBJ databases">
        <authorList>
            <person name="Liu B.-T."/>
            <person name="Du Z."/>
        </authorList>
    </citation>
    <scope>NUCLEOTIDE SEQUENCE [LARGE SCALE GENOMIC DNA]</scope>
    <source>
        <strain evidence="4">XYN52</strain>
    </source>
</reference>
<dbReference type="GO" id="GO:0008658">
    <property type="term" value="F:penicillin binding"/>
    <property type="evidence" value="ECO:0007669"/>
    <property type="project" value="InterPro"/>
</dbReference>
<dbReference type="Pfam" id="PF00905">
    <property type="entry name" value="Transpeptidase"/>
    <property type="match status" value="1"/>
</dbReference>
<feature type="compositionally biased region" description="Basic residues" evidence="1">
    <location>
        <begin position="24"/>
        <end position="39"/>
    </location>
</feature>
<evidence type="ECO:0000313" key="3">
    <source>
        <dbReference type="EMBL" id="RDE07748.1"/>
    </source>
</evidence>
<keyword evidence="4" id="KW-1185">Reference proteome</keyword>
<sequence>MRPRYAKPRPDGGGENHLATQVCNRRRPGTGRSGRHRHHHDLGCQCHEVLLATLADNRSGLLRSADIAIRASGSSSAHAGPDAFVCAPPPFRSTFNHWTTTMTALLSSLLRPGIPSLAAATLVLASASYAAADTHQIELAPYSAETDHLTLSFLARDLETGEEYVLEGSDLDTRHTPFSTFKIPNLVIALETGVAPSLDAWREWDAAKRPAASHWPDVWQESQDLGTAFARSSVWYFQDLALEIGGATYRQQLSDWGYGNAEAPDGSDDFWLTGELLISVNEQVDFLEALVSGDLGVAKASLDALDSTSEEGSFGSVTLHGKTGSGPDNPEDTSGSFSGWYAGYLSREDAAPVVFALHVAGPSFSSIRDFRKDFATRLLQDAGLTNDI</sequence>
<evidence type="ECO:0000313" key="4">
    <source>
        <dbReference type="Proteomes" id="UP000253759"/>
    </source>
</evidence>
<dbReference type="AlphaFoldDB" id="A0A369VZL0"/>
<dbReference type="InterPro" id="IPR012338">
    <property type="entry name" value="Beta-lactam/transpept-like"/>
</dbReference>
<proteinExistence type="predicted"/>
<name>A0A369VZL0_9HYPH</name>
<comment type="caution">
    <text evidence="3">The sequence shown here is derived from an EMBL/GenBank/DDBJ whole genome shotgun (WGS) entry which is preliminary data.</text>
</comment>
<evidence type="ECO:0000259" key="2">
    <source>
        <dbReference type="Pfam" id="PF00905"/>
    </source>
</evidence>
<accession>A0A369VZL0</accession>
<organism evidence="3 4">
    <name type="scientific">Pelagibacterium lacus</name>
    <dbReference type="NCBI Taxonomy" id="2282655"/>
    <lineage>
        <taxon>Bacteria</taxon>
        <taxon>Pseudomonadati</taxon>
        <taxon>Pseudomonadota</taxon>
        <taxon>Alphaproteobacteria</taxon>
        <taxon>Hyphomicrobiales</taxon>
        <taxon>Devosiaceae</taxon>
        <taxon>Pelagibacterium</taxon>
    </lineage>
</organism>
<dbReference type="SUPFAM" id="SSF56601">
    <property type="entry name" value="beta-lactamase/transpeptidase-like"/>
    <property type="match status" value="1"/>
</dbReference>
<dbReference type="InterPro" id="IPR001460">
    <property type="entry name" value="PCN-bd_Tpept"/>
</dbReference>
<gene>
    <name evidence="3" type="ORF">DVH29_15040</name>
</gene>
<dbReference type="EMBL" id="QQNH01000037">
    <property type="protein sequence ID" value="RDE07748.1"/>
    <property type="molecule type" value="Genomic_DNA"/>
</dbReference>
<feature type="domain" description="Penicillin-binding protein transpeptidase" evidence="2">
    <location>
        <begin position="157"/>
        <end position="363"/>
    </location>
</feature>
<protein>
    <submittedName>
        <fullName evidence="3">Class D beta-lactamase</fullName>
    </submittedName>
</protein>
<evidence type="ECO:0000256" key="1">
    <source>
        <dbReference type="SAM" id="MobiDB-lite"/>
    </source>
</evidence>
<dbReference type="Proteomes" id="UP000253759">
    <property type="component" value="Unassembled WGS sequence"/>
</dbReference>